<dbReference type="GO" id="GO:0007165">
    <property type="term" value="P:signal transduction"/>
    <property type="evidence" value="ECO:0007669"/>
    <property type="project" value="UniProtKB-KW"/>
</dbReference>
<evidence type="ECO:0000313" key="11">
    <source>
        <dbReference type="RefSeq" id="XP_034246838.1"/>
    </source>
</evidence>
<protein>
    <submittedName>
        <fullName evidence="11">Uncharacterized protein LOC117648443</fullName>
    </submittedName>
</protein>
<sequence length="100" mass="11351">MAPDPVLYMFLMMPTLAVVIAIKCSVADELLAWSVALANAVYASPWLSSPRSFRLMALTVLTRAQRPQLVAVRFLGRLDRPIASEIFKRWYTFVQVLSEY</sequence>
<evidence type="ECO:0000256" key="3">
    <source>
        <dbReference type="ARBA" id="ARBA00022692"/>
    </source>
</evidence>
<gene>
    <name evidence="11" type="primary">LOC117648443</name>
</gene>
<feature type="transmembrane region" description="Helical" evidence="9">
    <location>
        <begin position="6"/>
        <end position="23"/>
    </location>
</feature>
<evidence type="ECO:0000256" key="7">
    <source>
        <dbReference type="ARBA" id="ARBA00023170"/>
    </source>
</evidence>
<accession>A0A6P8Z2X6</accession>
<evidence type="ECO:0000256" key="2">
    <source>
        <dbReference type="ARBA" id="ARBA00022606"/>
    </source>
</evidence>
<keyword evidence="8" id="KW-0807">Transducer</keyword>
<dbReference type="GeneID" id="117648443"/>
<dbReference type="InParanoid" id="A0A6P8Z2X6"/>
<keyword evidence="2" id="KW-0716">Sensory transduction</keyword>
<dbReference type="Pfam" id="PF02949">
    <property type="entry name" value="7tm_6"/>
    <property type="match status" value="1"/>
</dbReference>
<keyword evidence="3 9" id="KW-0812">Transmembrane</keyword>
<keyword evidence="7" id="KW-0675">Receptor</keyword>
<evidence type="ECO:0000256" key="8">
    <source>
        <dbReference type="ARBA" id="ARBA00023224"/>
    </source>
</evidence>
<name>A0A6P8Z2X6_THRPL</name>
<dbReference type="GO" id="GO:0005549">
    <property type="term" value="F:odorant binding"/>
    <property type="evidence" value="ECO:0007669"/>
    <property type="project" value="InterPro"/>
</dbReference>
<comment type="subcellular location">
    <subcellularLocation>
        <location evidence="1">Membrane</location>
        <topology evidence="1">Multi-pass membrane protein</topology>
    </subcellularLocation>
</comment>
<dbReference type="InterPro" id="IPR004117">
    <property type="entry name" value="7tm6_olfct_rcpt"/>
</dbReference>
<organism evidence="11">
    <name type="scientific">Thrips palmi</name>
    <name type="common">Melon thrips</name>
    <dbReference type="NCBI Taxonomy" id="161013"/>
    <lineage>
        <taxon>Eukaryota</taxon>
        <taxon>Metazoa</taxon>
        <taxon>Ecdysozoa</taxon>
        <taxon>Arthropoda</taxon>
        <taxon>Hexapoda</taxon>
        <taxon>Insecta</taxon>
        <taxon>Pterygota</taxon>
        <taxon>Neoptera</taxon>
        <taxon>Paraneoptera</taxon>
        <taxon>Thysanoptera</taxon>
        <taxon>Terebrantia</taxon>
        <taxon>Thripoidea</taxon>
        <taxon>Thripidae</taxon>
        <taxon>Thrips</taxon>
    </lineage>
</organism>
<evidence type="ECO:0000256" key="6">
    <source>
        <dbReference type="ARBA" id="ARBA00023136"/>
    </source>
</evidence>
<dbReference type="OrthoDB" id="6604226at2759"/>
<proteinExistence type="predicted"/>
<dbReference type="GO" id="GO:0016020">
    <property type="term" value="C:membrane"/>
    <property type="evidence" value="ECO:0007669"/>
    <property type="project" value="UniProtKB-SubCell"/>
</dbReference>
<dbReference type="GO" id="GO:0004984">
    <property type="term" value="F:olfactory receptor activity"/>
    <property type="evidence" value="ECO:0007669"/>
    <property type="project" value="InterPro"/>
</dbReference>
<evidence type="ECO:0000313" key="10">
    <source>
        <dbReference type="Proteomes" id="UP000515158"/>
    </source>
</evidence>
<keyword evidence="4" id="KW-0552">Olfaction</keyword>
<evidence type="ECO:0000256" key="4">
    <source>
        <dbReference type="ARBA" id="ARBA00022725"/>
    </source>
</evidence>
<keyword evidence="6 9" id="KW-0472">Membrane</keyword>
<reference evidence="11" key="1">
    <citation type="submission" date="2025-08" db="UniProtKB">
        <authorList>
            <consortium name="RefSeq"/>
        </authorList>
    </citation>
    <scope>IDENTIFICATION</scope>
    <source>
        <tissue evidence="11">Total insect</tissue>
    </source>
</reference>
<keyword evidence="10" id="KW-1185">Reference proteome</keyword>
<dbReference type="KEGG" id="tpal:117648443"/>
<dbReference type="AlphaFoldDB" id="A0A6P8Z2X6"/>
<evidence type="ECO:0000256" key="9">
    <source>
        <dbReference type="SAM" id="Phobius"/>
    </source>
</evidence>
<evidence type="ECO:0000256" key="1">
    <source>
        <dbReference type="ARBA" id="ARBA00004141"/>
    </source>
</evidence>
<evidence type="ECO:0000256" key="5">
    <source>
        <dbReference type="ARBA" id="ARBA00022989"/>
    </source>
</evidence>
<dbReference type="RefSeq" id="XP_034246838.1">
    <property type="nucleotide sequence ID" value="XM_034390947.1"/>
</dbReference>
<dbReference type="Proteomes" id="UP000515158">
    <property type="component" value="Unplaced"/>
</dbReference>
<keyword evidence="5 9" id="KW-1133">Transmembrane helix</keyword>